<dbReference type="RefSeq" id="WP_074812874.1">
    <property type="nucleotide sequence ID" value="NZ_FOJX01000001.1"/>
</dbReference>
<dbReference type="Gene3D" id="2.160.20.10">
    <property type="entry name" value="Single-stranded right-handed beta-helix, Pectin lyase-like"/>
    <property type="match status" value="1"/>
</dbReference>
<evidence type="ECO:0000313" key="4">
    <source>
        <dbReference type="Proteomes" id="UP000183843"/>
    </source>
</evidence>
<dbReference type="SUPFAM" id="SSF51126">
    <property type="entry name" value="Pectin lyase-like"/>
    <property type="match status" value="1"/>
</dbReference>
<keyword evidence="1" id="KW-0732">Signal</keyword>
<gene>
    <name evidence="3" type="ORF">SAMN05216587_101717</name>
</gene>
<evidence type="ECO:0000313" key="3">
    <source>
        <dbReference type="EMBL" id="SFA76989.1"/>
    </source>
</evidence>
<dbReference type="EMBL" id="FOJX01000001">
    <property type="protein sequence ID" value="SFA76989.1"/>
    <property type="molecule type" value="Genomic_DNA"/>
</dbReference>
<dbReference type="Pfam" id="PF05860">
    <property type="entry name" value="TPS"/>
    <property type="match status" value="1"/>
</dbReference>
<feature type="domain" description="Filamentous haemagglutinin FhaB/tRNA nuclease CdiA-like TPS" evidence="2">
    <location>
        <begin position="27"/>
        <end position="138"/>
    </location>
</feature>
<dbReference type="NCBIfam" id="TIGR01901">
    <property type="entry name" value="adhes_NPXG"/>
    <property type="match status" value="1"/>
</dbReference>
<dbReference type="InterPro" id="IPR050909">
    <property type="entry name" value="Bact_Autotransporter_VF"/>
</dbReference>
<dbReference type="InterPro" id="IPR012334">
    <property type="entry name" value="Pectin_lyas_fold"/>
</dbReference>
<dbReference type="AlphaFoldDB" id="A0A1I0VKG2"/>
<dbReference type="InterPro" id="IPR008638">
    <property type="entry name" value="FhaB/CdiA-like_TPS"/>
</dbReference>
<sequence length="1134" mass="122730">MKYTQKKALRWMVAMGLTMTAFSWGNVEAMPTGGEVRSGEAEIRTSGQTMDIDQKTSRVALDWTGFDIAKGETVRFHQNPSDIAINRILGNKALEIYGSLQAGGTVFLLNPQGILFGQGAQVDVGNLIASTAQVDDSFMKDFSAGGDVSLNLGEASKGKVINAGDIKAQGGLVALHAANVENSGSIKNDGGKVSLAAVKNLELAIDTSGKINFETSGETANAHTLNAGTIQAEGGYVVMTAKSAGDMLSEVVNNTGIIEAKTASINDKGEILLDGGDHGTVNVSGTLDASGLAEGQSGGTVRILGENTSVKDGAKLTASGDKDGGLVETSGDVLDVSTKADIEAKGRTGKAGEWLLDPIDVIITNSKPDGVKYINIQGNKENEFKGANNKIYSYINVESINNLLNAGTNVTIQAIDSRNTKKDSNIIVNSAIRKESGNDATLSLEAERNIYINDEIYSTSNKLNVWLQADKDGDSKGAVAISKNINTNGGTFNAGSGKTIVKDNKITMEGTVGTYFGPYDVEKKIPTNDDGKNYNLRLVTAGGDVNLYGDVALGLNDGTLEINTKNIAGTSGNVYIKGNVDSMNTYKVFANAPDKLTANTSAEKIEIIRGYYDRHLKDIAFLTYEEFVKKANAKEGNYEKLYNEMVERCFSQYGGDKKWAPPEEGSEKRTTRLKEYFNNYINLGESNNIMDFDELLKPEHQAEYDKLIDHLFAVTDYNGKSRESILNRWENAEDAAREDMMDVNKTGAKYLATITSPLEDWIVSSRLAGVDDCQLLIGGKANFVTTPENKYNNPEITRGRYFKWETGPEKGTLFYTATGAGVGYVAKDMYQGWSHEGRKINEPNNQSIYEQPYVAIGWRNDTSWSDVVNLQTNIKGFIQETNSKPSTLKVDSGTADVIIGGNIGKSARLHELDINTSGNIKIGGGPNPAAKNNIADSDPDLHDYSVYRNRNDIKADIVKLGVEESYRYNNSVERPQFAPLTFTPITGEAGYREVQEEKISSVEQVLGLTTAKLPLVKEVNGKLSSYGTYQLAVAPDKVTMELADTSVPIPANGIHDQYREYTKNLTTKRGAADFKLSYDGAVFALHPIGQEAEKMLEAGDAAHNVDVVSQALYTAFHDMGLTLDDLDAVYVCFA</sequence>
<protein>
    <submittedName>
        <fullName evidence="3">Filamentous hemagglutinin family N-terminal domain-containing protein</fullName>
    </submittedName>
</protein>
<name>A0A1I0VKG2_SELRU</name>
<accession>A0A1I0VKG2</accession>
<reference evidence="3 4" key="1">
    <citation type="submission" date="2016-10" db="EMBL/GenBank/DDBJ databases">
        <authorList>
            <person name="de Groot N.N."/>
        </authorList>
    </citation>
    <scope>NUCLEOTIDE SEQUENCE [LARGE SCALE GENOMIC DNA]</scope>
    <source>
        <strain evidence="3 4">L14</strain>
    </source>
</reference>
<feature type="signal peptide" evidence="1">
    <location>
        <begin position="1"/>
        <end position="23"/>
    </location>
</feature>
<dbReference type="InterPro" id="IPR011050">
    <property type="entry name" value="Pectin_lyase_fold/virulence"/>
</dbReference>
<evidence type="ECO:0000259" key="2">
    <source>
        <dbReference type="SMART" id="SM00912"/>
    </source>
</evidence>
<evidence type="ECO:0000256" key="1">
    <source>
        <dbReference type="SAM" id="SignalP"/>
    </source>
</evidence>
<dbReference type="Proteomes" id="UP000183843">
    <property type="component" value="Unassembled WGS sequence"/>
</dbReference>
<dbReference type="PANTHER" id="PTHR12338">
    <property type="entry name" value="AUTOTRANSPORTER"/>
    <property type="match status" value="1"/>
</dbReference>
<proteinExistence type="predicted"/>
<dbReference type="PANTHER" id="PTHR12338:SF5">
    <property type="entry name" value="ANTIGEN 43-RELATED"/>
    <property type="match status" value="1"/>
</dbReference>
<dbReference type="SMART" id="SM00912">
    <property type="entry name" value="Haemagg_act"/>
    <property type="match status" value="1"/>
</dbReference>
<feature type="chain" id="PRO_5039609105" evidence="1">
    <location>
        <begin position="24"/>
        <end position="1134"/>
    </location>
</feature>
<organism evidence="3 4">
    <name type="scientific">Selenomonas ruminantium</name>
    <dbReference type="NCBI Taxonomy" id="971"/>
    <lineage>
        <taxon>Bacteria</taxon>
        <taxon>Bacillati</taxon>
        <taxon>Bacillota</taxon>
        <taxon>Negativicutes</taxon>
        <taxon>Selenomonadales</taxon>
        <taxon>Selenomonadaceae</taxon>
        <taxon>Selenomonas</taxon>
    </lineage>
</organism>